<dbReference type="Proteomes" id="UP000570514">
    <property type="component" value="Unassembled WGS sequence"/>
</dbReference>
<organism evidence="2 3">
    <name type="scientific">Rhizomicrobium palustre</name>
    <dbReference type="NCBI Taxonomy" id="189966"/>
    <lineage>
        <taxon>Bacteria</taxon>
        <taxon>Pseudomonadati</taxon>
        <taxon>Pseudomonadota</taxon>
        <taxon>Alphaproteobacteria</taxon>
        <taxon>Micropepsales</taxon>
        <taxon>Micropepsaceae</taxon>
        <taxon>Rhizomicrobium</taxon>
    </lineage>
</organism>
<evidence type="ECO:0000313" key="3">
    <source>
        <dbReference type="Proteomes" id="UP000570514"/>
    </source>
</evidence>
<accession>A0A846N5J6</accession>
<reference evidence="2 3" key="1">
    <citation type="submission" date="2020-03" db="EMBL/GenBank/DDBJ databases">
        <title>Genomic Encyclopedia of Type Strains, Phase IV (KMG-IV): sequencing the most valuable type-strain genomes for metagenomic binning, comparative biology and taxonomic classification.</title>
        <authorList>
            <person name="Goeker M."/>
        </authorList>
    </citation>
    <scope>NUCLEOTIDE SEQUENCE [LARGE SCALE GENOMIC DNA]</scope>
    <source>
        <strain evidence="2 3">DSM 19867</strain>
    </source>
</reference>
<dbReference type="Pfam" id="PF13453">
    <property type="entry name" value="Zn_ribbon_TFIIB"/>
    <property type="match status" value="1"/>
</dbReference>
<evidence type="ECO:0000259" key="1">
    <source>
        <dbReference type="Pfam" id="PF13453"/>
    </source>
</evidence>
<sequence length="72" mass="8545">MPLLICPACNVEMNQVQRSGIEIDICPQCRGVWLDRGELHKLLNPIRNDAHEIPRDDFYRRNNHFHDYDERG</sequence>
<dbReference type="RefSeq" id="WP_167084761.1">
    <property type="nucleotide sequence ID" value="NZ_BAAADC010000001.1"/>
</dbReference>
<dbReference type="AlphaFoldDB" id="A0A846N5J6"/>
<proteinExistence type="predicted"/>
<dbReference type="InterPro" id="IPR027392">
    <property type="entry name" value="TF_Znf"/>
</dbReference>
<gene>
    <name evidence="2" type="ORF">FHS83_003635</name>
</gene>
<keyword evidence="3" id="KW-1185">Reference proteome</keyword>
<evidence type="ECO:0000313" key="2">
    <source>
        <dbReference type="EMBL" id="NIK90317.1"/>
    </source>
</evidence>
<protein>
    <recommendedName>
        <fullName evidence="1">Transcription factor zinc-finger domain-containing protein</fullName>
    </recommendedName>
</protein>
<feature type="domain" description="Transcription factor zinc-finger" evidence="1">
    <location>
        <begin position="5"/>
        <end position="44"/>
    </location>
</feature>
<name>A0A846N5J6_9PROT</name>
<comment type="caution">
    <text evidence="2">The sequence shown here is derived from an EMBL/GenBank/DDBJ whole genome shotgun (WGS) entry which is preliminary data.</text>
</comment>
<dbReference type="EMBL" id="JAASRM010000001">
    <property type="protein sequence ID" value="NIK90317.1"/>
    <property type="molecule type" value="Genomic_DNA"/>
</dbReference>